<evidence type="ECO:0000313" key="2">
    <source>
        <dbReference type="Proteomes" id="UP000501179"/>
    </source>
</evidence>
<reference evidence="1 2" key="1">
    <citation type="submission" date="2020-03" db="EMBL/GenBank/DDBJ databases">
        <title>A novel species.</title>
        <authorList>
            <person name="Gao J."/>
        </authorList>
    </citation>
    <scope>NUCLEOTIDE SEQUENCE [LARGE SCALE GENOMIC DNA]</scope>
    <source>
        <strain evidence="1 2">QMT-12</strain>
    </source>
</reference>
<evidence type="ECO:0000313" key="1">
    <source>
        <dbReference type="EMBL" id="QIQ07196.1"/>
    </source>
</evidence>
<keyword evidence="2" id="KW-1185">Reference proteome</keyword>
<dbReference type="EMBL" id="CP050177">
    <property type="protein sequence ID" value="QIQ07196.1"/>
    <property type="molecule type" value="Genomic_DNA"/>
</dbReference>
<sequence>MARDDATGRNGRRGGRAERVADCIADSAGGITFDVAGAAGPAAALVLRRRDGAPADGTDREVRLPLTGGGGPGRALRAVLPSTVHLAEGYWDVRTGADGEHAVRPGVRDVRALVDRVPGQDRVTARIPYPTGDGRLAVRSWVRTPHAEAGAIRCDRGTMTVGGVLYGAEARPGAVAEARLSGGGRVHRVPVTGRGSSFAFTLPYALLADAPVERRLGWDLWLRPAPDADGIRISRILDDIWDKRNILVYPRFVRPSPDAWSATPCYTADNGLRVRLEPAPDRP</sequence>
<organism evidence="1 2">
    <name type="scientific">Streptomyces liangshanensis</name>
    <dbReference type="NCBI Taxonomy" id="2717324"/>
    <lineage>
        <taxon>Bacteria</taxon>
        <taxon>Bacillati</taxon>
        <taxon>Actinomycetota</taxon>
        <taxon>Actinomycetes</taxon>
        <taxon>Kitasatosporales</taxon>
        <taxon>Streptomycetaceae</taxon>
        <taxon>Streptomyces</taxon>
    </lineage>
</organism>
<proteinExistence type="predicted"/>
<protein>
    <recommendedName>
        <fullName evidence="3">Transferase</fullName>
    </recommendedName>
</protein>
<accession>A0A6G9HA62</accession>
<evidence type="ECO:0008006" key="3">
    <source>
        <dbReference type="Google" id="ProtNLM"/>
    </source>
</evidence>
<dbReference type="Proteomes" id="UP000501179">
    <property type="component" value="Chromosome"/>
</dbReference>
<name>A0A6G9HA62_9ACTN</name>
<dbReference type="AlphaFoldDB" id="A0A6G9HA62"/>
<dbReference type="KEGG" id="slia:HA039_27195"/>
<gene>
    <name evidence="1" type="ORF">HA039_27195</name>
</gene>